<proteinExistence type="predicted"/>
<comment type="caution">
    <text evidence="3">The sequence shown here is derived from an EMBL/GenBank/DDBJ whole genome shotgun (WGS) entry which is preliminary data.</text>
</comment>
<dbReference type="InterPro" id="IPR023213">
    <property type="entry name" value="CAT-like_dom_sf"/>
</dbReference>
<dbReference type="Pfam" id="PF00668">
    <property type="entry name" value="Condensation"/>
    <property type="match status" value="1"/>
</dbReference>
<organism evidence="3 4">
    <name type="scientific">Gordonia terrae</name>
    <dbReference type="NCBI Taxonomy" id="2055"/>
    <lineage>
        <taxon>Bacteria</taxon>
        <taxon>Bacillati</taxon>
        <taxon>Actinomycetota</taxon>
        <taxon>Actinomycetes</taxon>
        <taxon>Mycobacteriales</taxon>
        <taxon>Gordoniaceae</taxon>
        <taxon>Gordonia</taxon>
    </lineage>
</organism>
<dbReference type="GO" id="GO:0031177">
    <property type="term" value="F:phosphopantetheine binding"/>
    <property type="evidence" value="ECO:0007669"/>
    <property type="project" value="TreeGrafter"/>
</dbReference>
<evidence type="ECO:0000313" key="3">
    <source>
        <dbReference type="EMBL" id="PKZ66781.1"/>
    </source>
</evidence>
<feature type="region of interest" description="Disordered" evidence="1">
    <location>
        <begin position="448"/>
        <end position="475"/>
    </location>
</feature>
<name>A0A2I1RCA6_9ACTN</name>
<dbReference type="GO" id="GO:0044550">
    <property type="term" value="P:secondary metabolite biosynthetic process"/>
    <property type="evidence" value="ECO:0007669"/>
    <property type="project" value="TreeGrafter"/>
</dbReference>
<evidence type="ECO:0000256" key="1">
    <source>
        <dbReference type="SAM" id="MobiDB-lite"/>
    </source>
</evidence>
<dbReference type="PANTHER" id="PTHR45527:SF1">
    <property type="entry name" value="FATTY ACID SYNTHASE"/>
    <property type="match status" value="1"/>
</dbReference>
<dbReference type="PANTHER" id="PTHR45527">
    <property type="entry name" value="NONRIBOSOMAL PEPTIDE SYNTHETASE"/>
    <property type="match status" value="1"/>
</dbReference>
<dbReference type="AlphaFoldDB" id="A0A2I1RCA6"/>
<feature type="compositionally biased region" description="Low complexity" evidence="1">
    <location>
        <begin position="459"/>
        <end position="475"/>
    </location>
</feature>
<reference evidence="3 4" key="1">
    <citation type="submission" date="2017-12" db="EMBL/GenBank/DDBJ databases">
        <title>Phylogenetic diversity of female urinary microbiome.</title>
        <authorList>
            <person name="Thomas-White K."/>
            <person name="Wolfe A.J."/>
        </authorList>
    </citation>
    <scope>NUCLEOTIDE SEQUENCE [LARGE SCALE GENOMIC DNA]</scope>
    <source>
        <strain evidence="3 4">UMB0777</strain>
    </source>
</reference>
<feature type="domain" description="Condensation" evidence="2">
    <location>
        <begin position="68"/>
        <end position="380"/>
    </location>
</feature>
<feature type="region of interest" description="Disordered" evidence="1">
    <location>
        <begin position="241"/>
        <end position="266"/>
    </location>
</feature>
<dbReference type="Gene3D" id="3.30.559.10">
    <property type="entry name" value="Chloramphenicol acetyltransferase-like domain"/>
    <property type="match status" value="1"/>
</dbReference>
<dbReference type="STRING" id="2055.BCM27_09560"/>
<dbReference type="RefSeq" id="WP_101819035.1">
    <property type="nucleotide sequence ID" value="NZ_PKJC01000002.1"/>
</dbReference>
<sequence>MKFIQIRDEPIEPGGLVEWTPYVPGGLGTWDYDPRLTSHNHEQHLRDAFEFRIRNRREGGREAWLGLSIEFDEPLSIPAIRSVLTQWIDRHEVLRSHVVIKGSGLQRLTTAPGSVKLKMGRIGWYAESGPLVEQLAGSFDRATAPLHWPAYRFATVGRERSFTLLFAADHSLVDGYSLIMAQQELVSLYRAAREHRGANLPEVGSYVDFSAEERRIADQTGRDHPAVGLWSEFLAAGAGDMPGLLTTEPDRPAEPTPDENSADPAQPQESLWGVIADDETANRFTAICSEAGGTLTAGVLAAFAVVHHELTGDREFRCVLPRHTRNDARWLTSLGWFVGVAPFCVDMSDSPTFDQTVARSTAALKRGRQGASLPFLRVADLIGHKGGPRFVISFIDTRYAPGAGAADAGRAKVIRSHSYSPDEVYIWINRTPSGLRYSARFPRESRPRDLGVAASATDVPTPSVPSGGGAAARPSSGTLLEAQREGIVTFSEPGGPGASARDIDASAGPVHAYLHGFAELIRDLGEASTFSPAL</sequence>
<protein>
    <submittedName>
        <fullName evidence="3">Condensation protein</fullName>
    </submittedName>
</protein>
<dbReference type="GO" id="GO:0003824">
    <property type="term" value="F:catalytic activity"/>
    <property type="evidence" value="ECO:0007669"/>
    <property type="project" value="InterPro"/>
</dbReference>
<dbReference type="GO" id="GO:0043041">
    <property type="term" value="P:amino acid activation for nonribosomal peptide biosynthetic process"/>
    <property type="evidence" value="ECO:0007669"/>
    <property type="project" value="TreeGrafter"/>
</dbReference>
<dbReference type="Proteomes" id="UP000234662">
    <property type="component" value="Unassembled WGS sequence"/>
</dbReference>
<dbReference type="InterPro" id="IPR001242">
    <property type="entry name" value="Condensation_dom"/>
</dbReference>
<dbReference type="SUPFAM" id="SSF52777">
    <property type="entry name" value="CoA-dependent acyltransferases"/>
    <property type="match status" value="2"/>
</dbReference>
<gene>
    <name evidence="3" type="ORF">CYJ73_03265</name>
</gene>
<evidence type="ECO:0000313" key="4">
    <source>
        <dbReference type="Proteomes" id="UP000234662"/>
    </source>
</evidence>
<dbReference type="GO" id="GO:0008610">
    <property type="term" value="P:lipid biosynthetic process"/>
    <property type="evidence" value="ECO:0007669"/>
    <property type="project" value="UniProtKB-ARBA"/>
</dbReference>
<dbReference type="Gene3D" id="3.30.559.30">
    <property type="entry name" value="Nonribosomal peptide synthetase, condensation domain"/>
    <property type="match status" value="1"/>
</dbReference>
<accession>A0A2I1RCA6</accession>
<dbReference type="EMBL" id="PKJC01000002">
    <property type="protein sequence ID" value="PKZ66781.1"/>
    <property type="molecule type" value="Genomic_DNA"/>
</dbReference>
<evidence type="ECO:0000259" key="2">
    <source>
        <dbReference type="Pfam" id="PF00668"/>
    </source>
</evidence>
<dbReference type="GO" id="GO:0005737">
    <property type="term" value="C:cytoplasm"/>
    <property type="evidence" value="ECO:0007669"/>
    <property type="project" value="TreeGrafter"/>
</dbReference>